<accession>A0ACA9SD61</accession>
<gene>
    <name evidence="1" type="ORF">RPERSI_LOCUS28600</name>
</gene>
<proteinExistence type="predicted"/>
<evidence type="ECO:0000313" key="2">
    <source>
        <dbReference type="Proteomes" id="UP000789920"/>
    </source>
</evidence>
<dbReference type="Proteomes" id="UP000789920">
    <property type="component" value="Unassembled WGS sequence"/>
</dbReference>
<sequence>SEFSDSKAVKKLRDQQQDKEARSHKKKEVENIVQDDISDDQTNASEAVSDKVSESTSYSCPVNVDGGDPNSIIDDSDSDYSEEEMPDESDDDGYSGCGGYNEYGESDR</sequence>
<feature type="non-terminal residue" evidence="1">
    <location>
        <position position="1"/>
    </location>
</feature>
<comment type="caution">
    <text evidence="1">The sequence shown here is derived from an EMBL/GenBank/DDBJ whole genome shotgun (WGS) entry which is preliminary data.</text>
</comment>
<protein>
    <submittedName>
        <fullName evidence="1">10757_t:CDS:1</fullName>
    </submittedName>
</protein>
<evidence type="ECO:0000313" key="1">
    <source>
        <dbReference type="EMBL" id="CAG8832810.1"/>
    </source>
</evidence>
<dbReference type="EMBL" id="CAJVQC010104771">
    <property type="protein sequence ID" value="CAG8832810.1"/>
    <property type="molecule type" value="Genomic_DNA"/>
</dbReference>
<name>A0ACA9SD61_9GLOM</name>
<keyword evidence="2" id="KW-1185">Reference proteome</keyword>
<reference evidence="1" key="1">
    <citation type="submission" date="2021-06" db="EMBL/GenBank/DDBJ databases">
        <authorList>
            <person name="Kallberg Y."/>
            <person name="Tangrot J."/>
            <person name="Rosling A."/>
        </authorList>
    </citation>
    <scope>NUCLEOTIDE SEQUENCE</scope>
    <source>
        <strain evidence="1">MA461A</strain>
    </source>
</reference>
<organism evidence="1 2">
    <name type="scientific">Racocetra persica</name>
    <dbReference type="NCBI Taxonomy" id="160502"/>
    <lineage>
        <taxon>Eukaryota</taxon>
        <taxon>Fungi</taxon>
        <taxon>Fungi incertae sedis</taxon>
        <taxon>Mucoromycota</taxon>
        <taxon>Glomeromycotina</taxon>
        <taxon>Glomeromycetes</taxon>
        <taxon>Diversisporales</taxon>
        <taxon>Gigasporaceae</taxon>
        <taxon>Racocetra</taxon>
    </lineage>
</organism>
<feature type="non-terminal residue" evidence="1">
    <location>
        <position position="108"/>
    </location>
</feature>